<dbReference type="CDD" id="cd05227">
    <property type="entry name" value="AR_SDR_e"/>
    <property type="match status" value="1"/>
</dbReference>
<dbReference type="OrthoDB" id="9778052at2"/>
<sequence>MAKVLVTGATGFIAGHVIHQLLEAGHEVRGTARSVSRETPLNTILSDYAGQPVHIDIVEADLNSDTGWAEAVEGMDYVQHLASPFLAVMPKNHDELIRPARDGALRVLKASKAAGVKRVVMTSSMAAIAYGWGDARPNPLTEEHWSNPDNMKDNTAYTRSKTIAEKAAWDYMAGEGAGMELSVINPSAVLGPAMSADVSTSLQIITQLMTGKAPASPRVGFCVVDVRDVADAHVKAMTVPDAAGERFLAAGRFMWMSEVADVLREQFPDYRKKLPKGELPDWLLKALTLVNPPLKAVVPELGRERHCSNEKARRVLGWTPRSEEEAIIESAQTLIDLNVI</sequence>
<dbReference type="FunFam" id="3.40.50.720:FF:000336">
    <property type="entry name" value="Aldehyde reductase"/>
    <property type="match status" value="1"/>
</dbReference>
<dbReference type="STRING" id="1280952.HJA_15115"/>
<dbReference type="Pfam" id="PF01370">
    <property type="entry name" value="Epimerase"/>
    <property type="match status" value="1"/>
</dbReference>
<feature type="domain" description="NAD-dependent epimerase/dehydratase" evidence="3">
    <location>
        <begin position="4"/>
        <end position="244"/>
    </location>
</feature>
<evidence type="ECO:0000256" key="1">
    <source>
        <dbReference type="ARBA" id="ARBA00023002"/>
    </source>
</evidence>
<dbReference type="Proteomes" id="UP000024816">
    <property type="component" value="Unassembled WGS sequence"/>
</dbReference>
<dbReference type="PANTHER" id="PTHR10366:SF564">
    <property type="entry name" value="STEROL-4-ALPHA-CARBOXYLATE 3-DEHYDROGENASE, DECARBOXYLATING"/>
    <property type="match status" value="1"/>
</dbReference>
<gene>
    <name evidence="4" type="ORF">HJA_15115</name>
</gene>
<proteinExistence type="inferred from homology"/>
<dbReference type="RefSeq" id="WP_035583769.1">
    <property type="nucleotide sequence ID" value="NZ_ARYJ01000012.1"/>
</dbReference>
<accession>A0A059F7W2</accession>
<organism evidence="4 5">
    <name type="scientific">Hyphomonas jannaschiana VP2</name>
    <dbReference type="NCBI Taxonomy" id="1280952"/>
    <lineage>
        <taxon>Bacteria</taxon>
        <taxon>Pseudomonadati</taxon>
        <taxon>Pseudomonadota</taxon>
        <taxon>Alphaproteobacteria</taxon>
        <taxon>Hyphomonadales</taxon>
        <taxon>Hyphomonadaceae</taxon>
        <taxon>Hyphomonas</taxon>
    </lineage>
</organism>
<keyword evidence="5" id="KW-1185">Reference proteome</keyword>
<dbReference type="eggNOG" id="COG0451">
    <property type="taxonomic scope" value="Bacteria"/>
</dbReference>
<dbReference type="InterPro" id="IPR036291">
    <property type="entry name" value="NAD(P)-bd_dom_sf"/>
</dbReference>
<dbReference type="PATRIC" id="fig|1280952.3.peg.3025"/>
<dbReference type="GO" id="GO:0016616">
    <property type="term" value="F:oxidoreductase activity, acting on the CH-OH group of donors, NAD or NADP as acceptor"/>
    <property type="evidence" value="ECO:0007669"/>
    <property type="project" value="TreeGrafter"/>
</dbReference>
<evidence type="ECO:0000259" key="3">
    <source>
        <dbReference type="Pfam" id="PF01370"/>
    </source>
</evidence>
<evidence type="ECO:0000256" key="2">
    <source>
        <dbReference type="ARBA" id="ARBA00023445"/>
    </source>
</evidence>
<dbReference type="EMBL" id="ARYJ01000012">
    <property type="protein sequence ID" value="KCZ86692.1"/>
    <property type="molecule type" value="Genomic_DNA"/>
</dbReference>
<dbReference type="InterPro" id="IPR001509">
    <property type="entry name" value="Epimerase_deHydtase"/>
</dbReference>
<reference evidence="4 5" key="1">
    <citation type="journal article" date="2014" name="Antonie Van Leeuwenhoek">
        <title>Hyphomonas beringensis sp. nov. and Hyphomonas chukchiensis sp. nov., isolated from surface seawater of the Bering Sea and Chukchi Sea.</title>
        <authorList>
            <person name="Li C."/>
            <person name="Lai Q."/>
            <person name="Li G."/>
            <person name="Dong C."/>
            <person name="Wang J."/>
            <person name="Liao Y."/>
            <person name="Shao Z."/>
        </authorList>
    </citation>
    <scope>NUCLEOTIDE SEQUENCE [LARGE SCALE GENOMIC DNA]</scope>
    <source>
        <strain evidence="4 5">VP2</strain>
    </source>
</reference>
<keyword evidence="1" id="KW-0560">Oxidoreductase</keyword>
<protein>
    <submittedName>
        <fullName evidence="4">NAD-dependent epimerase/dehydratase family protein</fullName>
    </submittedName>
</protein>
<evidence type="ECO:0000313" key="5">
    <source>
        <dbReference type="Proteomes" id="UP000024816"/>
    </source>
</evidence>
<dbReference type="InterPro" id="IPR050425">
    <property type="entry name" value="NAD(P)_dehydrat-like"/>
</dbReference>
<dbReference type="AlphaFoldDB" id="A0A059F7W2"/>
<name>A0A059F7W2_9PROT</name>
<dbReference type="SUPFAM" id="SSF51735">
    <property type="entry name" value="NAD(P)-binding Rossmann-fold domains"/>
    <property type="match status" value="1"/>
</dbReference>
<dbReference type="Gene3D" id="3.40.50.720">
    <property type="entry name" value="NAD(P)-binding Rossmann-like Domain"/>
    <property type="match status" value="1"/>
</dbReference>
<dbReference type="PANTHER" id="PTHR10366">
    <property type="entry name" value="NAD DEPENDENT EPIMERASE/DEHYDRATASE"/>
    <property type="match status" value="1"/>
</dbReference>
<comment type="caution">
    <text evidence="4">The sequence shown here is derived from an EMBL/GenBank/DDBJ whole genome shotgun (WGS) entry which is preliminary data.</text>
</comment>
<comment type="similarity">
    <text evidence="2">Belongs to the NAD(P)-dependent epimerase/dehydratase family. Dihydroflavonol-4-reductase subfamily.</text>
</comment>
<evidence type="ECO:0000313" key="4">
    <source>
        <dbReference type="EMBL" id="KCZ86692.1"/>
    </source>
</evidence>